<comment type="similarity">
    <text evidence="11">Belongs to the G-protein coupled receptor 3 family. TAS1R subfamily.</text>
</comment>
<keyword evidence="7 12" id="KW-0472">Membrane</keyword>
<dbReference type="FunFam" id="2.10.50.30:FF:000004">
    <property type="entry name" value="Taste receptor type 1 member 3-like protein"/>
    <property type="match status" value="1"/>
</dbReference>
<evidence type="ECO:0000256" key="8">
    <source>
        <dbReference type="ARBA" id="ARBA00023170"/>
    </source>
</evidence>
<keyword evidence="4" id="KW-0732">Signal</keyword>
<feature type="transmembrane region" description="Helical" evidence="12">
    <location>
        <begin position="608"/>
        <end position="627"/>
    </location>
</feature>
<name>A0A7K7ZDL0_9PASE</name>
<reference evidence="14 15" key="1">
    <citation type="submission" date="2019-09" db="EMBL/GenBank/DDBJ databases">
        <title>Bird 10,000 Genomes (B10K) Project - Family phase.</title>
        <authorList>
            <person name="Zhang G."/>
        </authorList>
    </citation>
    <scope>NUCLEOTIDE SEQUENCE [LARGE SCALE GENOMIC DNA]</scope>
    <source>
        <strain evidence="14">B10K-DU-029-37</strain>
        <tissue evidence="14">Liver</tissue>
    </source>
</reference>
<dbReference type="EMBL" id="VZTG01002650">
    <property type="protein sequence ID" value="NXA88382.1"/>
    <property type="molecule type" value="Genomic_DNA"/>
</dbReference>
<keyword evidence="3 12" id="KW-0812">Transmembrane</keyword>
<dbReference type="PANTHER" id="PTHR24061">
    <property type="entry name" value="CALCIUM-SENSING RECEPTOR-RELATED"/>
    <property type="match status" value="1"/>
</dbReference>
<keyword evidence="8" id="KW-0675">Receptor</keyword>
<dbReference type="InterPro" id="IPR028082">
    <property type="entry name" value="Peripla_BP_I"/>
</dbReference>
<feature type="transmembrane region" description="Helical" evidence="12">
    <location>
        <begin position="447"/>
        <end position="471"/>
    </location>
</feature>
<keyword evidence="6" id="KW-0297">G-protein coupled receptor</keyword>
<evidence type="ECO:0000256" key="9">
    <source>
        <dbReference type="ARBA" id="ARBA00023180"/>
    </source>
</evidence>
<dbReference type="Proteomes" id="UP000538725">
    <property type="component" value="Unassembled WGS sequence"/>
</dbReference>
<dbReference type="SUPFAM" id="SSF53822">
    <property type="entry name" value="Periplasmic binding protein-like I"/>
    <property type="match status" value="1"/>
</dbReference>
<dbReference type="InterPro" id="IPR001828">
    <property type="entry name" value="ANF_lig-bd_rcpt"/>
</dbReference>
<evidence type="ECO:0000256" key="12">
    <source>
        <dbReference type="SAM" id="Phobius"/>
    </source>
</evidence>
<dbReference type="GO" id="GO:0004930">
    <property type="term" value="F:G protein-coupled receptor activity"/>
    <property type="evidence" value="ECO:0007669"/>
    <property type="project" value="UniProtKB-KW"/>
</dbReference>
<dbReference type="GO" id="GO:0005886">
    <property type="term" value="C:plasma membrane"/>
    <property type="evidence" value="ECO:0007669"/>
    <property type="project" value="UniProtKB-SubCell"/>
</dbReference>
<dbReference type="PRINTS" id="PR00248">
    <property type="entry name" value="GPCRMGR"/>
</dbReference>
<feature type="transmembrane region" description="Helical" evidence="12">
    <location>
        <begin position="559"/>
        <end position="579"/>
    </location>
</feature>
<organism evidence="14 15">
    <name type="scientific">Melanocharis versteri</name>
    <name type="common">Fan-tailed berrypecker</name>
    <dbReference type="NCBI Taxonomy" id="254552"/>
    <lineage>
        <taxon>Eukaryota</taxon>
        <taxon>Metazoa</taxon>
        <taxon>Chordata</taxon>
        <taxon>Craniata</taxon>
        <taxon>Vertebrata</taxon>
        <taxon>Euteleostomi</taxon>
        <taxon>Archelosauria</taxon>
        <taxon>Archosauria</taxon>
        <taxon>Dinosauria</taxon>
        <taxon>Saurischia</taxon>
        <taxon>Theropoda</taxon>
        <taxon>Coelurosauria</taxon>
        <taxon>Aves</taxon>
        <taxon>Neognathae</taxon>
        <taxon>Neoaves</taxon>
        <taxon>Telluraves</taxon>
        <taxon>Australaves</taxon>
        <taxon>Passeriformes</taxon>
        <taxon>Passeroidea</taxon>
        <taxon>Melanocharitidae</taxon>
        <taxon>Melanocharis</taxon>
    </lineage>
</organism>
<dbReference type="InterPro" id="IPR000068">
    <property type="entry name" value="GPCR_3_Ca_sens_rcpt-rel"/>
</dbReference>
<dbReference type="GO" id="GO:0050917">
    <property type="term" value="P:sensory perception of umami taste"/>
    <property type="evidence" value="ECO:0007669"/>
    <property type="project" value="TreeGrafter"/>
</dbReference>
<comment type="caution">
    <text evidence="14">The sequence shown here is derived from an EMBL/GenBank/DDBJ whole genome shotgun (WGS) entry which is preliminary data.</text>
</comment>
<dbReference type="InterPro" id="IPR038550">
    <property type="entry name" value="GPCR_3_9-Cys_sf"/>
</dbReference>
<dbReference type="InterPro" id="IPR017978">
    <property type="entry name" value="GPCR_3_C"/>
</dbReference>
<keyword evidence="5 12" id="KW-1133">Transmembrane helix</keyword>
<evidence type="ECO:0000256" key="11">
    <source>
        <dbReference type="ARBA" id="ARBA00038492"/>
    </source>
</evidence>
<keyword evidence="15" id="KW-1185">Reference proteome</keyword>
<dbReference type="AlphaFoldDB" id="A0A7K7ZDL0"/>
<evidence type="ECO:0000259" key="13">
    <source>
        <dbReference type="PROSITE" id="PS50259"/>
    </source>
</evidence>
<dbReference type="Gene3D" id="2.10.50.30">
    <property type="entry name" value="GPCR, family 3, nine cysteines domain"/>
    <property type="match status" value="1"/>
</dbReference>
<dbReference type="PANTHER" id="PTHR24061:SF3">
    <property type="entry name" value="TASTE RECEPTOR TYPE 1 MEMBER 1"/>
    <property type="match status" value="1"/>
</dbReference>
<evidence type="ECO:0000256" key="3">
    <source>
        <dbReference type="ARBA" id="ARBA00022692"/>
    </source>
</evidence>
<feature type="non-terminal residue" evidence="14">
    <location>
        <position position="715"/>
    </location>
</feature>
<dbReference type="Pfam" id="PF01094">
    <property type="entry name" value="ANF_receptor"/>
    <property type="match status" value="1"/>
</dbReference>
<accession>A0A7K7ZDL0</accession>
<feature type="transmembrane region" description="Helical" evidence="12">
    <location>
        <begin position="639"/>
        <end position="661"/>
    </location>
</feature>
<comment type="subcellular location">
    <subcellularLocation>
        <location evidence="1">Cell membrane</location>
        <topology evidence="1">Multi-pass membrane protein</topology>
    </subcellularLocation>
</comment>
<dbReference type="Gene3D" id="3.40.50.2300">
    <property type="match status" value="2"/>
</dbReference>
<proteinExistence type="inferred from homology"/>
<feature type="transmembrane region" description="Helical" evidence="12">
    <location>
        <begin position="516"/>
        <end position="539"/>
    </location>
</feature>
<dbReference type="FunFam" id="3.40.50.2300:FF:000016">
    <property type="entry name" value="Taste 1 receptor member 2"/>
    <property type="match status" value="1"/>
</dbReference>
<feature type="non-terminal residue" evidence="14">
    <location>
        <position position="1"/>
    </location>
</feature>
<evidence type="ECO:0000256" key="2">
    <source>
        <dbReference type="ARBA" id="ARBA00022475"/>
    </source>
</evidence>
<keyword evidence="2" id="KW-1003">Cell membrane</keyword>
<dbReference type="Pfam" id="PF00003">
    <property type="entry name" value="7tm_3"/>
    <property type="match status" value="1"/>
</dbReference>
<keyword evidence="10" id="KW-0807">Transducer</keyword>
<dbReference type="InterPro" id="IPR000337">
    <property type="entry name" value="GPCR_3"/>
</dbReference>
<evidence type="ECO:0000256" key="1">
    <source>
        <dbReference type="ARBA" id="ARBA00004651"/>
    </source>
</evidence>
<gene>
    <name evidence="14" type="primary">Tas1r1</name>
    <name evidence="14" type="ORF">MELVER_R12583</name>
</gene>
<evidence type="ECO:0000256" key="6">
    <source>
        <dbReference type="ARBA" id="ARBA00023040"/>
    </source>
</evidence>
<evidence type="ECO:0000256" key="4">
    <source>
        <dbReference type="ARBA" id="ARBA00022729"/>
    </source>
</evidence>
<feature type="transmembrane region" description="Helical" evidence="12">
    <location>
        <begin position="483"/>
        <end position="504"/>
    </location>
</feature>
<dbReference type="PROSITE" id="PS50259">
    <property type="entry name" value="G_PROTEIN_RECEP_F3_4"/>
    <property type="match status" value="1"/>
</dbReference>
<evidence type="ECO:0000313" key="15">
    <source>
        <dbReference type="Proteomes" id="UP000538725"/>
    </source>
</evidence>
<evidence type="ECO:0000256" key="5">
    <source>
        <dbReference type="ARBA" id="ARBA00022989"/>
    </source>
</evidence>
<dbReference type="Pfam" id="PF07562">
    <property type="entry name" value="NCD3G"/>
    <property type="match status" value="1"/>
</dbReference>
<protein>
    <submittedName>
        <fullName evidence="14">TS1R1 protein</fullName>
    </submittedName>
</protein>
<evidence type="ECO:0000313" key="14">
    <source>
        <dbReference type="EMBL" id="NXA88382.1"/>
    </source>
</evidence>
<feature type="transmembrane region" description="Helical" evidence="12">
    <location>
        <begin position="667"/>
        <end position="686"/>
    </location>
</feature>
<dbReference type="PRINTS" id="PR00592">
    <property type="entry name" value="CASENSINGR"/>
</dbReference>
<evidence type="ECO:0000256" key="10">
    <source>
        <dbReference type="ARBA" id="ARBA00023224"/>
    </source>
</evidence>
<feature type="domain" description="G-protein coupled receptors family 3 profile" evidence="13">
    <location>
        <begin position="445"/>
        <end position="708"/>
    </location>
</feature>
<keyword evidence="9" id="KW-0325">Glycoprotein</keyword>
<dbReference type="InterPro" id="IPR011500">
    <property type="entry name" value="GPCR_3_9-Cys_dom"/>
</dbReference>
<evidence type="ECO:0000256" key="7">
    <source>
        <dbReference type="ARBA" id="ARBA00023136"/>
    </source>
</evidence>
<sequence>VQVLPNFQHYEPQAVAVIGPDSTRLALTTAAVLSLFLVPEISYEASTESLSLKRLYPSFLRTIPSDRQQVKAIFLLLQHFGWTWVVLLGSDNTYGRAGLDALQELLTESDVCVAYRGTIPANSDANNPELHNVVRLLTDVKVNVTVVFSNRASVLPFFEVVVQRNITGMVWVASEDWSLAQTIWQVPGIQTTGSVFGMAVEKPESKVLDRFEAWKMSEECAVAECASSAEAGGESVGNVQPDCTECCTGDRASAAIVDMYDAQGSFNVYAAVYAVAHGLHDLLGCASGACSKATVYPWQLLQKIRQVNFTLYESRISFDANGDIRKGYDIVMWKWRGPNWTADVIGTFRVNPDRLSIDAGKLLWHTENGQAPSSLCSEACEPGEMRLQQSRHKCCFSCVACPPGKFLNTSDPFDCQACGLDEWSPEGSEVCFNRTIEFLSWSEPISWALLPLAVLLMLLIAALAVLFALNASTPVVKSAGGKTCFLMLGSLACTCSSLFCYFGEPSRAACLLRVPLFTISFTVFLSCVATRSFQILCIFKLNARWPALYEAWMRHQGPVLFVVASTAIQVALCVAIEAASPSVPRRVYGAWDEWVVLECAQSTAADAATAYTLLLSAGCFALSYAGTDLPAAYNEAKSLTVSLLLHLGCSAALLCSQGALLGRAEPAARVLSTGGTLAAVLGGYFVPRAFVILLRPHQNTVEHFQMAIQEYTLRQ</sequence>